<feature type="region of interest" description="Disordered" evidence="1">
    <location>
        <begin position="75"/>
        <end position="94"/>
    </location>
</feature>
<feature type="compositionally biased region" description="Acidic residues" evidence="1">
    <location>
        <begin position="75"/>
        <end position="84"/>
    </location>
</feature>
<accession>C4J0X6</accession>
<reference evidence="2" key="1">
    <citation type="journal article" date="2009" name="PLoS Genet.">
        <title>Sequencing, mapping, and analysis of 27,455 maize full-length cDNAs.</title>
        <authorList>
            <person name="Soderlund C."/>
            <person name="Descour A."/>
            <person name="Kudrna D."/>
            <person name="Bomhoff M."/>
            <person name="Boyd L."/>
            <person name="Currie J."/>
            <person name="Angelova A."/>
            <person name="Collura K."/>
            <person name="Wissotski M."/>
            <person name="Ashley E."/>
            <person name="Morrow D."/>
            <person name="Fernandes J."/>
            <person name="Walbot V."/>
            <person name="Yu Y."/>
        </authorList>
    </citation>
    <scope>NUCLEOTIDE SEQUENCE</scope>
    <source>
        <strain evidence="2">B73</strain>
    </source>
</reference>
<reference evidence="2" key="2">
    <citation type="submission" date="2012-06" db="EMBL/GenBank/DDBJ databases">
        <authorList>
            <person name="Yu Y."/>
            <person name="Currie J."/>
            <person name="Lomeli R."/>
            <person name="Angelova A."/>
            <person name="Collura K."/>
            <person name="Wissotski M."/>
            <person name="Campos D."/>
            <person name="Kudrna D."/>
            <person name="Golser W."/>
            <person name="Ashely E."/>
            <person name="Descour A."/>
            <person name="Fernandes J."/>
            <person name="Soderlund C."/>
            <person name="Walbot V."/>
        </authorList>
    </citation>
    <scope>NUCLEOTIDE SEQUENCE</scope>
    <source>
        <strain evidence="2">B73</strain>
    </source>
</reference>
<protein>
    <submittedName>
        <fullName evidence="2">Uncharacterized protein</fullName>
    </submittedName>
</protein>
<evidence type="ECO:0000313" key="2">
    <source>
        <dbReference type="EMBL" id="ACR34826.1"/>
    </source>
</evidence>
<feature type="compositionally biased region" description="Low complexity" evidence="1">
    <location>
        <begin position="85"/>
        <end position="94"/>
    </location>
</feature>
<feature type="region of interest" description="Disordered" evidence="1">
    <location>
        <begin position="1"/>
        <end position="57"/>
    </location>
</feature>
<name>C4J0X6_MAIZE</name>
<dbReference type="AlphaFoldDB" id="C4J0X6"/>
<sequence>MLDALDLSVDERGDGHVPGGVGGHDEAQEGPDAVVVEGGDEDGGGAAGAEDVGPRPLVQPVVDVVDVAGAADELDDGAEEEEGAVEGQPGVAPVPAQQPVQHLEPLDHVVPEVRGLLALPTGAVLQVQDADQVRRPAAQQAVEELEQHAAQHPQLRERVGQRQQHLRHLVRRAAEPRVVRRPAVPQQTRQPGLDAAVFLLRLRHLRRLQVPAERLSSRGLLVGDAAASSSRRH</sequence>
<organism evidence="2">
    <name type="scientific">Zea mays</name>
    <name type="common">Maize</name>
    <dbReference type="NCBI Taxonomy" id="4577"/>
    <lineage>
        <taxon>Eukaryota</taxon>
        <taxon>Viridiplantae</taxon>
        <taxon>Streptophyta</taxon>
        <taxon>Embryophyta</taxon>
        <taxon>Tracheophyta</taxon>
        <taxon>Spermatophyta</taxon>
        <taxon>Magnoliopsida</taxon>
        <taxon>Liliopsida</taxon>
        <taxon>Poales</taxon>
        <taxon>Poaceae</taxon>
        <taxon>PACMAD clade</taxon>
        <taxon>Panicoideae</taxon>
        <taxon>Andropogonodae</taxon>
        <taxon>Andropogoneae</taxon>
        <taxon>Tripsacinae</taxon>
        <taxon>Zea</taxon>
    </lineage>
</organism>
<dbReference type="EMBL" id="BT084473">
    <property type="protein sequence ID" value="ACR34826.1"/>
    <property type="molecule type" value="mRNA"/>
</dbReference>
<proteinExistence type="evidence at transcript level"/>
<evidence type="ECO:0000256" key="1">
    <source>
        <dbReference type="SAM" id="MobiDB-lite"/>
    </source>
</evidence>